<dbReference type="InterPro" id="IPR014710">
    <property type="entry name" value="RmlC-like_jellyroll"/>
</dbReference>
<proteinExistence type="predicted"/>
<accession>A0A6P2C4Q3</accession>
<dbReference type="Proteomes" id="UP000460272">
    <property type="component" value="Unassembled WGS sequence"/>
</dbReference>
<dbReference type="RefSeq" id="WP_145852845.1">
    <property type="nucleotide sequence ID" value="NZ_RPFW01000002.1"/>
</dbReference>
<comment type="caution">
    <text evidence="2">The sequence shown here is derived from an EMBL/GenBank/DDBJ whole genome shotgun (WGS) entry which is preliminary data.</text>
</comment>
<feature type="domain" description="Cupin type-2" evidence="1">
    <location>
        <begin position="7"/>
        <end position="64"/>
    </location>
</feature>
<dbReference type="Gene3D" id="2.60.120.10">
    <property type="entry name" value="Jelly Rolls"/>
    <property type="match status" value="1"/>
</dbReference>
<dbReference type="SUPFAM" id="SSF51182">
    <property type="entry name" value="RmlC-like cupins"/>
    <property type="match status" value="1"/>
</dbReference>
<dbReference type="OrthoDB" id="5190473at2"/>
<dbReference type="InterPro" id="IPR013096">
    <property type="entry name" value="Cupin_2"/>
</dbReference>
<name>A0A6P2C4Q3_9ACTN</name>
<organism evidence="2 3">
    <name type="scientific">Trebonia kvetii</name>
    <dbReference type="NCBI Taxonomy" id="2480626"/>
    <lineage>
        <taxon>Bacteria</taxon>
        <taxon>Bacillati</taxon>
        <taxon>Actinomycetota</taxon>
        <taxon>Actinomycetes</taxon>
        <taxon>Streptosporangiales</taxon>
        <taxon>Treboniaceae</taxon>
        <taxon>Trebonia</taxon>
    </lineage>
</organism>
<dbReference type="Pfam" id="PF07883">
    <property type="entry name" value="Cupin_2"/>
    <property type="match status" value="1"/>
</dbReference>
<dbReference type="EMBL" id="RPFW01000002">
    <property type="protein sequence ID" value="TVZ05141.1"/>
    <property type="molecule type" value="Genomic_DNA"/>
</dbReference>
<evidence type="ECO:0000313" key="3">
    <source>
        <dbReference type="Proteomes" id="UP000460272"/>
    </source>
</evidence>
<sequence>METAALAEHASPGEATVFVLHGRVTLTAGDNSWEGREGDLLLVPDAAPHSLTAHADSAVLLTVVKLP</sequence>
<dbReference type="InterPro" id="IPR011051">
    <property type="entry name" value="RmlC_Cupin_sf"/>
</dbReference>
<reference evidence="2 3" key="1">
    <citation type="submission" date="2018-11" db="EMBL/GenBank/DDBJ databases">
        <title>Trebonia kvetii gen.nov., sp.nov., a novel acidophilic actinobacterium, and proposal of the new actinobacterial family Treboniaceae fam. nov.</title>
        <authorList>
            <person name="Rapoport D."/>
            <person name="Sagova-Mareckova M."/>
            <person name="Sedlacek I."/>
            <person name="Provaznik J."/>
            <person name="Kralova S."/>
            <person name="Pavlinic D."/>
            <person name="Benes V."/>
            <person name="Kopecky J."/>
        </authorList>
    </citation>
    <scope>NUCLEOTIDE SEQUENCE [LARGE SCALE GENOMIC DNA]</scope>
    <source>
        <strain evidence="2 3">15Tr583</strain>
    </source>
</reference>
<dbReference type="AlphaFoldDB" id="A0A6P2C4Q3"/>
<dbReference type="PANTHER" id="PTHR37694:SF1">
    <property type="entry name" value="SLR8022 PROTEIN"/>
    <property type="match status" value="1"/>
</dbReference>
<evidence type="ECO:0000313" key="2">
    <source>
        <dbReference type="EMBL" id="TVZ05141.1"/>
    </source>
</evidence>
<evidence type="ECO:0000259" key="1">
    <source>
        <dbReference type="Pfam" id="PF07883"/>
    </source>
</evidence>
<protein>
    <submittedName>
        <fullName evidence="2">Cupin domain-containing protein</fullName>
    </submittedName>
</protein>
<dbReference type="PANTHER" id="PTHR37694">
    <property type="entry name" value="SLR8022 PROTEIN"/>
    <property type="match status" value="1"/>
</dbReference>
<gene>
    <name evidence="2" type="ORF">EAS64_11095</name>
</gene>
<keyword evidence="3" id="KW-1185">Reference proteome</keyword>